<dbReference type="EMBL" id="CP088295">
    <property type="protein sequence ID" value="UUY03067.1"/>
    <property type="molecule type" value="Genomic_DNA"/>
</dbReference>
<evidence type="ECO:0000313" key="5">
    <source>
        <dbReference type="Proteomes" id="UP001058860"/>
    </source>
</evidence>
<keyword evidence="5" id="KW-1185">Reference proteome</keyword>
<feature type="region of interest" description="Disordered" evidence="1">
    <location>
        <begin position="153"/>
        <end position="172"/>
    </location>
</feature>
<evidence type="ECO:0000259" key="3">
    <source>
        <dbReference type="Pfam" id="PF13529"/>
    </source>
</evidence>
<dbReference type="RefSeq" id="WP_353863582.1">
    <property type="nucleotide sequence ID" value="NZ_CP088295.1"/>
</dbReference>
<name>A0ABY5PF81_9ACTN</name>
<gene>
    <name evidence="4" type="ORF">LRS13_20680</name>
</gene>
<evidence type="ECO:0000313" key="4">
    <source>
        <dbReference type="EMBL" id="UUY03067.1"/>
    </source>
</evidence>
<keyword evidence="2" id="KW-0732">Signal</keyword>
<dbReference type="Pfam" id="PF13529">
    <property type="entry name" value="Peptidase_C39_2"/>
    <property type="match status" value="1"/>
</dbReference>
<proteinExistence type="predicted"/>
<feature type="signal peptide" evidence="2">
    <location>
        <begin position="1"/>
        <end position="20"/>
    </location>
</feature>
<dbReference type="Gene3D" id="3.90.70.10">
    <property type="entry name" value="Cysteine proteinases"/>
    <property type="match status" value="1"/>
</dbReference>
<reference evidence="5" key="1">
    <citation type="submission" date="2021-11" db="EMBL/GenBank/DDBJ databases">
        <title>Cultivation dependent microbiological survey of springs from the worlds oldest radium mine currently devoted to the extraction of radon-saturated water.</title>
        <authorList>
            <person name="Kapinusova G."/>
            <person name="Smrhova T."/>
            <person name="Strejcek M."/>
            <person name="Suman J."/>
            <person name="Jani K."/>
            <person name="Pajer P."/>
            <person name="Uhlik O."/>
        </authorList>
    </citation>
    <scope>NUCLEOTIDE SEQUENCE [LARGE SCALE GENOMIC DNA]</scope>
    <source>
        <strain evidence="5">J379</strain>
    </source>
</reference>
<protein>
    <submittedName>
        <fullName evidence="4">C39 family peptidase</fullName>
    </submittedName>
</protein>
<feature type="chain" id="PRO_5046407703" evidence="2">
    <location>
        <begin position="21"/>
        <end position="303"/>
    </location>
</feature>
<dbReference type="Proteomes" id="UP001058860">
    <property type="component" value="Chromosome"/>
</dbReference>
<accession>A0ABY5PF81</accession>
<dbReference type="PANTHER" id="PTHR37806">
    <property type="entry name" value="LMO0724 PROTEIN"/>
    <property type="match status" value="1"/>
</dbReference>
<evidence type="ECO:0000256" key="2">
    <source>
        <dbReference type="SAM" id="SignalP"/>
    </source>
</evidence>
<dbReference type="InterPro" id="IPR039564">
    <property type="entry name" value="Peptidase_C39-like"/>
</dbReference>
<sequence>MRRSILFVLFVALVTGTAFALGDALRRDASPLVLAVGAERVELNPADYVRADRVDLRALTRAIARRVAAQVVVRSGRARVLRRRDLLGAARQAASLGTGGGVVSIDSRTVSVAISASVVTQAQRNTCESAALQVLAGTVGLQLDQRRIQRAFPTSGRLDPAPGPAGEVWGDPDDGYVGRPDGGGARGGFGIYPGPVLRTARQLGLVLDDLTGASSSAVYRRLLGGRAVMAWIGLSDGPYGSWISPEGRRIRVNFGEHTVVVHGVRADGRLLISNPLRGTREMWTKAEFEERWQRLGRRALSPK</sequence>
<dbReference type="PANTHER" id="PTHR37806:SF1">
    <property type="entry name" value="PEPTIDASE C39-LIKE DOMAIN-CONTAINING PROTEIN"/>
    <property type="match status" value="1"/>
</dbReference>
<feature type="domain" description="Peptidase C39-like" evidence="3">
    <location>
        <begin position="119"/>
        <end position="275"/>
    </location>
</feature>
<organism evidence="4 5">
    <name type="scientific">Svornostia abyssi</name>
    <dbReference type="NCBI Taxonomy" id="2898438"/>
    <lineage>
        <taxon>Bacteria</taxon>
        <taxon>Bacillati</taxon>
        <taxon>Actinomycetota</taxon>
        <taxon>Thermoleophilia</taxon>
        <taxon>Solirubrobacterales</taxon>
        <taxon>Baekduiaceae</taxon>
        <taxon>Svornostia</taxon>
    </lineage>
</organism>
<evidence type="ECO:0000256" key="1">
    <source>
        <dbReference type="SAM" id="MobiDB-lite"/>
    </source>
</evidence>